<evidence type="ECO:0000256" key="1">
    <source>
        <dbReference type="ARBA" id="ARBA00010296"/>
    </source>
</evidence>
<protein>
    <submittedName>
        <fullName evidence="7">Entericidin EcnA/B family protein</fullName>
    </submittedName>
</protein>
<comment type="similarity">
    <text evidence="1">Belongs to the EcnA/EcnB lipoprotein family.</text>
</comment>
<dbReference type="AlphaFoldDB" id="A0A1G7NTB1"/>
<keyword evidence="6" id="KW-0449">Lipoprotein</keyword>
<evidence type="ECO:0000313" key="7">
    <source>
        <dbReference type="EMBL" id="SDF77226.1"/>
    </source>
</evidence>
<dbReference type="Proteomes" id="UP000182284">
    <property type="component" value="Unassembled WGS sequence"/>
</dbReference>
<reference evidence="7 8" key="1">
    <citation type="submission" date="2016-10" db="EMBL/GenBank/DDBJ databases">
        <authorList>
            <person name="de Groot N.N."/>
        </authorList>
    </citation>
    <scope>NUCLEOTIDE SEQUENCE [LARGE SCALE GENOMIC DNA]</scope>
    <source>
        <strain evidence="7 8">DSM 27375</strain>
    </source>
</reference>
<evidence type="ECO:0000256" key="6">
    <source>
        <dbReference type="ARBA" id="ARBA00023288"/>
    </source>
</evidence>
<keyword evidence="3" id="KW-0732">Signal</keyword>
<sequence length="45" mass="4642">MTRTLMIGLCLLALAACETIEGAGQDLSQAGSAISQESREVQSGM</sequence>
<proteinExistence type="inferred from homology"/>
<dbReference type="Pfam" id="PF08085">
    <property type="entry name" value="Entericidin"/>
    <property type="match status" value="1"/>
</dbReference>
<accession>A0A1G7NTB1</accession>
<evidence type="ECO:0000256" key="5">
    <source>
        <dbReference type="ARBA" id="ARBA00023139"/>
    </source>
</evidence>
<keyword evidence="4" id="KW-0472">Membrane</keyword>
<dbReference type="GO" id="GO:0009636">
    <property type="term" value="P:response to toxic substance"/>
    <property type="evidence" value="ECO:0007669"/>
    <property type="project" value="InterPro"/>
</dbReference>
<organism evidence="7 8">
    <name type="scientific">Celeribacter baekdonensis</name>
    <dbReference type="NCBI Taxonomy" id="875171"/>
    <lineage>
        <taxon>Bacteria</taxon>
        <taxon>Pseudomonadati</taxon>
        <taxon>Pseudomonadota</taxon>
        <taxon>Alphaproteobacteria</taxon>
        <taxon>Rhodobacterales</taxon>
        <taxon>Roseobacteraceae</taxon>
        <taxon>Celeribacter</taxon>
    </lineage>
</organism>
<dbReference type="EMBL" id="FNBL01000007">
    <property type="protein sequence ID" value="SDF77226.1"/>
    <property type="molecule type" value="Genomic_DNA"/>
</dbReference>
<dbReference type="RefSeq" id="WP_074645630.1">
    <property type="nucleotide sequence ID" value="NZ_FNBL01000007.1"/>
</dbReference>
<evidence type="ECO:0000256" key="2">
    <source>
        <dbReference type="ARBA" id="ARBA00022475"/>
    </source>
</evidence>
<dbReference type="GO" id="GO:0016020">
    <property type="term" value="C:membrane"/>
    <property type="evidence" value="ECO:0007669"/>
    <property type="project" value="InterPro"/>
</dbReference>
<dbReference type="OrthoDB" id="7363288at2"/>
<evidence type="ECO:0000256" key="4">
    <source>
        <dbReference type="ARBA" id="ARBA00023136"/>
    </source>
</evidence>
<gene>
    <name evidence="7" type="ORF">SAMN04488117_10785</name>
</gene>
<evidence type="ECO:0000313" key="8">
    <source>
        <dbReference type="Proteomes" id="UP000182284"/>
    </source>
</evidence>
<keyword evidence="5" id="KW-0564">Palmitate</keyword>
<dbReference type="InterPro" id="IPR012556">
    <property type="entry name" value="Entericidin"/>
</dbReference>
<keyword evidence="2" id="KW-1003">Cell membrane</keyword>
<evidence type="ECO:0000256" key="3">
    <source>
        <dbReference type="ARBA" id="ARBA00022729"/>
    </source>
</evidence>
<dbReference type="PROSITE" id="PS51257">
    <property type="entry name" value="PROKAR_LIPOPROTEIN"/>
    <property type="match status" value="1"/>
</dbReference>
<name>A0A1G7NTB1_9RHOB</name>